<organism evidence="2 3">
    <name type="scientific">Natrinema salaciae</name>
    <dbReference type="NCBI Taxonomy" id="1186196"/>
    <lineage>
        <taxon>Archaea</taxon>
        <taxon>Methanobacteriati</taxon>
        <taxon>Methanobacteriota</taxon>
        <taxon>Stenosarchaea group</taxon>
        <taxon>Halobacteria</taxon>
        <taxon>Halobacteriales</taxon>
        <taxon>Natrialbaceae</taxon>
        <taxon>Natrinema</taxon>
    </lineage>
</organism>
<dbReference type="STRING" id="1186196.SAMN04489841_0776"/>
<accession>A0A1H9BK78</accession>
<keyword evidence="3" id="KW-1185">Reference proteome</keyword>
<evidence type="ECO:0008006" key="4">
    <source>
        <dbReference type="Google" id="ProtNLM"/>
    </source>
</evidence>
<dbReference type="Proteomes" id="UP000199114">
    <property type="component" value="Unassembled WGS sequence"/>
</dbReference>
<reference evidence="3" key="1">
    <citation type="submission" date="2016-10" db="EMBL/GenBank/DDBJ databases">
        <authorList>
            <person name="Varghese N."/>
            <person name="Submissions S."/>
        </authorList>
    </citation>
    <scope>NUCLEOTIDE SEQUENCE [LARGE SCALE GENOMIC DNA]</scope>
    <source>
        <strain evidence="3">DSM 25055</strain>
    </source>
</reference>
<dbReference type="RefSeq" id="WP_090613644.1">
    <property type="nucleotide sequence ID" value="NZ_FOFD01000001.1"/>
</dbReference>
<sequence length="286" mass="30517">MSSQDHDESGVAFALPAAVDDWLAEEATRRGETRDDVCRRLVTAAHTVATADGLEPADRADVVELQGQLEAQREEFAAHLEDVRDRVIQVKRETDGKAPADHDHDELPTEAEFAALSGDLDALETTVEAGFDNFETVLDDLLARTDDLERRSTLVAQAVVDLRDRRTELADRQRTRAAVDDLKLAANRLGIDAASCTDCGSSVDVALLTAPECPHCGRRFADVAEKSSLFGSPRLVTGDPPALEGRVEDGAASTPAVFAAVESEGEADAPETEPSGSNDAPSGDGR</sequence>
<dbReference type="AlphaFoldDB" id="A0A1H9BK78"/>
<protein>
    <recommendedName>
        <fullName evidence="4">Ribbon-helix-helix protein, copG family</fullName>
    </recommendedName>
</protein>
<dbReference type="OrthoDB" id="178000at2157"/>
<gene>
    <name evidence="2" type="ORF">SAMN04489841_0776</name>
</gene>
<evidence type="ECO:0000256" key="1">
    <source>
        <dbReference type="SAM" id="MobiDB-lite"/>
    </source>
</evidence>
<dbReference type="EMBL" id="FOFD01000001">
    <property type="protein sequence ID" value="SEP89356.1"/>
    <property type="molecule type" value="Genomic_DNA"/>
</dbReference>
<feature type="region of interest" description="Disordered" evidence="1">
    <location>
        <begin position="231"/>
        <end position="286"/>
    </location>
</feature>
<dbReference type="Gene3D" id="1.10.287.1490">
    <property type="match status" value="1"/>
</dbReference>
<evidence type="ECO:0000313" key="2">
    <source>
        <dbReference type="EMBL" id="SEP89356.1"/>
    </source>
</evidence>
<proteinExistence type="predicted"/>
<evidence type="ECO:0000313" key="3">
    <source>
        <dbReference type="Proteomes" id="UP000199114"/>
    </source>
</evidence>
<name>A0A1H9BK78_9EURY</name>